<proteinExistence type="predicted"/>
<dbReference type="eggNOG" id="COG2364">
    <property type="taxonomic scope" value="Bacteria"/>
</dbReference>
<protein>
    <submittedName>
        <fullName evidence="3">Putative integral membrane protein</fullName>
    </submittedName>
</protein>
<feature type="transmembrane region" description="Helical" evidence="2">
    <location>
        <begin position="75"/>
        <end position="92"/>
    </location>
</feature>
<keyword evidence="2" id="KW-0812">Transmembrane</keyword>
<name>N0E049_9MICO</name>
<keyword evidence="4" id="KW-1185">Reference proteome</keyword>
<dbReference type="PANTHER" id="PTHR40078:SF1">
    <property type="entry name" value="INTEGRAL MEMBRANE PROTEIN"/>
    <property type="match status" value="1"/>
</dbReference>
<dbReference type="InterPro" id="IPR038750">
    <property type="entry name" value="YczE/YyaS-like"/>
</dbReference>
<reference evidence="3 4" key="1">
    <citation type="journal article" date="2013" name="ISME J.">
        <title>A metabolic model for members of the genus Tetrasphaera involved in enhanced biological phosphorus removal.</title>
        <authorList>
            <person name="Kristiansen R."/>
            <person name="Nguyen H.T.T."/>
            <person name="Saunders A.M."/>
            <person name="Nielsen J.L."/>
            <person name="Wimmer R."/>
            <person name="Le V.Q."/>
            <person name="McIlroy S.J."/>
            <person name="Petrovski S."/>
            <person name="Seviour R.J."/>
            <person name="Calteau A."/>
            <person name="Nielsen K.L."/>
            <person name="Nielsen P.H."/>
        </authorList>
    </citation>
    <scope>NUCLEOTIDE SEQUENCE [LARGE SCALE GENOMIC DNA]</scope>
    <source>
        <strain evidence="3 4">Lp2</strain>
    </source>
</reference>
<keyword evidence="2" id="KW-0472">Membrane</keyword>
<comment type="caution">
    <text evidence="3">The sequence shown here is derived from an EMBL/GenBank/DDBJ whole genome shotgun (WGS) entry which is preliminary data.</text>
</comment>
<evidence type="ECO:0000256" key="2">
    <source>
        <dbReference type="SAM" id="Phobius"/>
    </source>
</evidence>
<dbReference type="RefSeq" id="WP_010850050.1">
    <property type="nucleotide sequence ID" value="NZ_HF570956.1"/>
</dbReference>
<organism evidence="3 4">
    <name type="scientific">Phycicoccus elongatus Lp2</name>
    <dbReference type="NCBI Taxonomy" id="1193181"/>
    <lineage>
        <taxon>Bacteria</taxon>
        <taxon>Bacillati</taxon>
        <taxon>Actinomycetota</taxon>
        <taxon>Actinomycetes</taxon>
        <taxon>Micrococcales</taxon>
        <taxon>Intrasporangiaceae</taxon>
        <taxon>Phycicoccus</taxon>
    </lineage>
</organism>
<dbReference type="EMBL" id="CAIZ01000123">
    <property type="protein sequence ID" value="CCH70197.1"/>
    <property type="molecule type" value="Genomic_DNA"/>
</dbReference>
<dbReference type="HOGENOM" id="CLU_083843_0_0_11"/>
<feature type="transmembrane region" description="Helical" evidence="2">
    <location>
        <begin position="104"/>
        <end position="123"/>
    </location>
</feature>
<dbReference type="PANTHER" id="PTHR40078">
    <property type="entry name" value="INTEGRAL MEMBRANE PROTEIN-RELATED"/>
    <property type="match status" value="1"/>
</dbReference>
<evidence type="ECO:0000313" key="3">
    <source>
        <dbReference type="EMBL" id="CCH70197.1"/>
    </source>
</evidence>
<gene>
    <name evidence="3" type="ORF">BN10_530013</name>
</gene>
<accession>N0E049</accession>
<feature type="region of interest" description="Disordered" evidence="1">
    <location>
        <begin position="227"/>
        <end position="251"/>
    </location>
</feature>
<dbReference type="AlphaFoldDB" id="N0E049"/>
<evidence type="ECO:0000313" key="4">
    <source>
        <dbReference type="Proteomes" id="UP000013167"/>
    </source>
</evidence>
<keyword evidence="2" id="KW-1133">Transmembrane helix</keyword>
<dbReference type="Proteomes" id="UP000013167">
    <property type="component" value="Unassembled WGS sequence"/>
</dbReference>
<evidence type="ECO:0000256" key="1">
    <source>
        <dbReference type="SAM" id="MobiDB-lite"/>
    </source>
</evidence>
<feature type="transmembrane region" description="Helical" evidence="2">
    <location>
        <begin position="35"/>
        <end position="55"/>
    </location>
</feature>
<sequence>MAPIQLLHRGVRRRVELVPMTSVEQLRAGRFTRRFVQLVIGLWLYGVSMAMFIRAGLGLDPWDVFHFGVQTHWDVSFGTVVIVVSFAVLLLWIPLRQWPGLGTILNSVLIGIATDVTLGMFGAPTSLGWRWALLLGAILVNGIAGALYIGSQFGPGPRDGLMVGISRKYGWSLRLVRTTIEVTVLAVGWLLGGVVGVGTVLYALLIGPIVQFFLPLLTVRVDPPSRSVGAGVAEETDADRLADESGQCEAH</sequence>
<dbReference type="Pfam" id="PF19700">
    <property type="entry name" value="DUF6198"/>
    <property type="match status" value="1"/>
</dbReference>
<feature type="transmembrane region" description="Helical" evidence="2">
    <location>
        <begin position="129"/>
        <end position="150"/>
    </location>
</feature>
<dbReference type="STRING" id="1193181.BN10_530013"/>